<comment type="similarity">
    <text evidence="1">Belongs to the glycosyltransferase 2 family.</text>
</comment>
<accession>A0ABS4G6A0</accession>
<dbReference type="CDD" id="cd06438">
    <property type="entry name" value="EpsO_like"/>
    <property type="match status" value="1"/>
</dbReference>
<evidence type="ECO:0000256" key="3">
    <source>
        <dbReference type="ARBA" id="ARBA00022679"/>
    </source>
</evidence>
<feature type="transmembrane region" description="Helical" evidence="4">
    <location>
        <begin position="345"/>
        <end position="363"/>
    </location>
</feature>
<evidence type="ECO:0000313" key="5">
    <source>
        <dbReference type="EMBL" id="MBP1920049.1"/>
    </source>
</evidence>
<evidence type="ECO:0000256" key="1">
    <source>
        <dbReference type="ARBA" id="ARBA00006739"/>
    </source>
</evidence>
<dbReference type="Proteomes" id="UP001519271">
    <property type="component" value="Unassembled WGS sequence"/>
</dbReference>
<dbReference type="Pfam" id="PF13641">
    <property type="entry name" value="Glyco_tranf_2_3"/>
    <property type="match status" value="1"/>
</dbReference>
<dbReference type="PANTHER" id="PTHR43630:SF1">
    <property type="entry name" value="POLY-BETA-1,6-N-ACETYL-D-GLUCOSAMINE SYNTHASE"/>
    <property type="match status" value="1"/>
</dbReference>
<organism evidence="5 6">
    <name type="scientific">Youngiibacter multivorans</name>
    <dbReference type="NCBI Taxonomy" id="937251"/>
    <lineage>
        <taxon>Bacteria</taxon>
        <taxon>Bacillati</taxon>
        <taxon>Bacillota</taxon>
        <taxon>Clostridia</taxon>
        <taxon>Eubacteriales</taxon>
        <taxon>Clostridiaceae</taxon>
        <taxon>Youngiibacter</taxon>
    </lineage>
</organism>
<sequence>MLLNLIYVLFKAVGLIAAALSIYHLSVSLFGTYRKNRGKRYEPNKSFAVLIAAHNEAAVVGNVVKSVNEMNYPKELFDVFVIADNCTDNTAAIARDAGAKVHVRENRKEKGKGFALDWFFDRLFKLDRDYDAVVVLDADNLVSRNFLFEMNDHLMRGYHAVQGYLDSKNPFDTAITASYSLEFWISNRMLKLSRHNLGLSSQISGTGFAVDTMILRKYGWKANCLVEDLEFTCKLILNGYKVGWAHDAVIYDEKPLTLKQSVAQRRRWMQGYADVFSRYFLQLMKKAIKDKDLAAFDCALYSAQPYYLILIGLNLVNMYVLNIGVAYAKAAEMYLDFRAGTVGPIMWLLIVYAVIQTAYFPYLMYLDGKLNLKSILSFIVFPFYSLTWIPVAILGIIHKDSKEWVHTKHVRSLDLKQVEEKIVKRKEML</sequence>
<evidence type="ECO:0000256" key="2">
    <source>
        <dbReference type="ARBA" id="ARBA00022676"/>
    </source>
</evidence>
<keyword evidence="4" id="KW-0812">Transmembrane</keyword>
<name>A0ABS4G6A0_9CLOT</name>
<proteinExistence type="inferred from homology"/>
<feature type="transmembrane region" description="Helical" evidence="4">
    <location>
        <begin position="375"/>
        <end position="397"/>
    </location>
</feature>
<dbReference type="Gene3D" id="3.90.550.10">
    <property type="entry name" value="Spore Coat Polysaccharide Biosynthesis Protein SpsA, Chain A"/>
    <property type="match status" value="1"/>
</dbReference>
<comment type="caution">
    <text evidence="5">The sequence shown here is derived from an EMBL/GenBank/DDBJ whole genome shotgun (WGS) entry which is preliminary data.</text>
</comment>
<gene>
    <name evidence="5" type="ORF">J2Z34_002547</name>
</gene>
<dbReference type="SUPFAM" id="SSF53448">
    <property type="entry name" value="Nucleotide-diphospho-sugar transferases"/>
    <property type="match status" value="1"/>
</dbReference>
<feature type="transmembrane region" description="Helical" evidence="4">
    <location>
        <begin position="6"/>
        <end position="30"/>
    </location>
</feature>
<keyword evidence="3" id="KW-0808">Transferase</keyword>
<dbReference type="PANTHER" id="PTHR43630">
    <property type="entry name" value="POLY-BETA-1,6-N-ACETYL-D-GLUCOSAMINE SYNTHASE"/>
    <property type="match status" value="1"/>
</dbReference>
<keyword evidence="4" id="KW-0472">Membrane</keyword>
<keyword evidence="6" id="KW-1185">Reference proteome</keyword>
<evidence type="ECO:0000313" key="6">
    <source>
        <dbReference type="Proteomes" id="UP001519271"/>
    </source>
</evidence>
<protein>
    <submittedName>
        <fullName evidence="5">Cellulose synthase/poly-beta-1,6-N-acetylglucosamine synthase-like glycosyltransferase</fullName>
    </submittedName>
</protein>
<evidence type="ECO:0000256" key="4">
    <source>
        <dbReference type="SAM" id="Phobius"/>
    </source>
</evidence>
<reference evidence="5 6" key="1">
    <citation type="submission" date="2021-03" db="EMBL/GenBank/DDBJ databases">
        <title>Genomic Encyclopedia of Type Strains, Phase IV (KMG-IV): sequencing the most valuable type-strain genomes for metagenomic binning, comparative biology and taxonomic classification.</title>
        <authorList>
            <person name="Goeker M."/>
        </authorList>
    </citation>
    <scope>NUCLEOTIDE SEQUENCE [LARGE SCALE GENOMIC DNA]</scope>
    <source>
        <strain evidence="5 6">DSM 6139</strain>
    </source>
</reference>
<dbReference type="InterPro" id="IPR029044">
    <property type="entry name" value="Nucleotide-diphossugar_trans"/>
</dbReference>
<keyword evidence="2" id="KW-0328">Glycosyltransferase</keyword>
<feature type="transmembrane region" description="Helical" evidence="4">
    <location>
        <begin position="306"/>
        <end position="325"/>
    </location>
</feature>
<keyword evidence="4" id="KW-1133">Transmembrane helix</keyword>
<dbReference type="EMBL" id="JAGGKC010000023">
    <property type="protein sequence ID" value="MBP1920049.1"/>
    <property type="molecule type" value="Genomic_DNA"/>
</dbReference>